<feature type="transmembrane region" description="Helical" evidence="6">
    <location>
        <begin position="71"/>
        <end position="93"/>
    </location>
</feature>
<protein>
    <recommendedName>
        <fullName evidence="7">G-protein coupled receptors family 1 profile domain-containing protein</fullName>
    </recommendedName>
</protein>
<feature type="domain" description="G-protein coupled receptors family 1 profile" evidence="7">
    <location>
        <begin position="39"/>
        <end position="330"/>
    </location>
</feature>
<feature type="transmembrane region" description="Helical" evidence="6">
    <location>
        <begin position="309"/>
        <end position="330"/>
    </location>
</feature>
<comment type="caution">
    <text evidence="8">The sequence shown here is derived from an EMBL/GenBank/DDBJ whole genome shotgun (WGS) entry which is preliminary data.</text>
</comment>
<keyword evidence="9" id="KW-1185">Reference proteome</keyword>
<dbReference type="PANTHER" id="PTHR23112:SF0">
    <property type="entry name" value="TRANSMEMBRANE PROTEIN 116"/>
    <property type="match status" value="1"/>
</dbReference>
<feature type="transmembrane region" description="Helical" evidence="6">
    <location>
        <begin position="280"/>
        <end position="303"/>
    </location>
</feature>
<dbReference type="PROSITE" id="PS50262">
    <property type="entry name" value="G_PROTEIN_RECEP_F1_2"/>
    <property type="match status" value="1"/>
</dbReference>
<dbReference type="EMBL" id="BLLK01000074">
    <property type="protein sequence ID" value="GFH61600.1"/>
    <property type="molecule type" value="Genomic_DNA"/>
</dbReference>
<evidence type="ECO:0000256" key="6">
    <source>
        <dbReference type="SAM" id="Phobius"/>
    </source>
</evidence>
<dbReference type="PANTHER" id="PTHR23112">
    <property type="entry name" value="G PROTEIN-COUPLED RECEPTOR 157-RELATED"/>
    <property type="match status" value="1"/>
</dbReference>
<dbReference type="AlphaFoldDB" id="A0AAD3DEN2"/>
<organism evidence="8 9">
    <name type="scientific">Chaetoceros tenuissimus</name>
    <dbReference type="NCBI Taxonomy" id="426638"/>
    <lineage>
        <taxon>Eukaryota</taxon>
        <taxon>Sar</taxon>
        <taxon>Stramenopiles</taxon>
        <taxon>Ochrophyta</taxon>
        <taxon>Bacillariophyta</taxon>
        <taxon>Coscinodiscophyceae</taxon>
        <taxon>Chaetocerotophycidae</taxon>
        <taxon>Chaetocerotales</taxon>
        <taxon>Chaetocerotaceae</taxon>
        <taxon>Chaetoceros</taxon>
    </lineage>
</organism>
<feature type="region of interest" description="Disordered" evidence="5">
    <location>
        <begin position="361"/>
        <end position="385"/>
    </location>
</feature>
<keyword evidence="2 6" id="KW-0812">Transmembrane</keyword>
<evidence type="ECO:0000259" key="7">
    <source>
        <dbReference type="PROSITE" id="PS50262"/>
    </source>
</evidence>
<gene>
    <name evidence="8" type="ORF">CTEN210_18076</name>
</gene>
<name>A0AAD3DEN2_9STRA</name>
<proteinExistence type="predicted"/>
<keyword evidence="3 6" id="KW-1133">Transmembrane helix</keyword>
<evidence type="ECO:0000256" key="4">
    <source>
        <dbReference type="ARBA" id="ARBA00023136"/>
    </source>
</evidence>
<comment type="subcellular location">
    <subcellularLocation>
        <location evidence="1">Membrane</location>
        <topology evidence="1">Multi-pass membrane protein</topology>
    </subcellularLocation>
</comment>
<accession>A0AAD3DEN2</accession>
<keyword evidence="4 6" id="KW-0472">Membrane</keyword>
<evidence type="ECO:0000313" key="9">
    <source>
        <dbReference type="Proteomes" id="UP001054902"/>
    </source>
</evidence>
<dbReference type="Gene3D" id="1.20.1070.10">
    <property type="entry name" value="Rhodopsin 7-helix transmembrane proteins"/>
    <property type="match status" value="1"/>
</dbReference>
<dbReference type="CDD" id="cd00637">
    <property type="entry name" value="7tm_classA_rhodopsin-like"/>
    <property type="match status" value="1"/>
</dbReference>
<dbReference type="GO" id="GO:0005886">
    <property type="term" value="C:plasma membrane"/>
    <property type="evidence" value="ECO:0007669"/>
    <property type="project" value="TreeGrafter"/>
</dbReference>
<evidence type="ECO:0000256" key="5">
    <source>
        <dbReference type="SAM" id="MobiDB-lite"/>
    </source>
</evidence>
<evidence type="ECO:0000256" key="2">
    <source>
        <dbReference type="ARBA" id="ARBA00022692"/>
    </source>
</evidence>
<dbReference type="SUPFAM" id="SSF81321">
    <property type="entry name" value="Family A G protein-coupled receptor-like"/>
    <property type="match status" value="1"/>
</dbReference>
<evidence type="ECO:0000256" key="3">
    <source>
        <dbReference type="ARBA" id="ARBA00022989"/>
    </source>
</evidence>
<sequence length="519" mass="58359">MSTAVNSEDFSVSRWQANATAQIVSASISFLASLIIVASTSKIFFSLQRNSKHDEANEVVNNKKTSPYRRIIFLISASDILYSLAFITGPFMAKKTNPQALWAVSDSNIACAVNGFFFTVGATASLLYYASLCYFYYCKISKQMNDEEFKRRYEKKIHIMIGVICIASSCVSFALNTLHTYPTGTFCSNTTTPAGCNQQPEIYGECDLKIKVYVSYFTYFNLLVISTYSIVVMIYSMIRLVYSVSNKDRIYGDLPANPTDEQLHIYTLRKQLLRETMSQAIMYTGSWFICQSALIAVAFYFFRGGPLEKFPPVVCFALVPLNGAFNVFIYTRPAVRHVRRVDPSISRLRALYMVLKAGGEAPKMDQSSTSTNHQLQQQQPLPEKSSREPFQCYYYDGNDLCLSLDSLNYVSSVDLRVMIGQDSMERVAVTTWSGQNLSNTTITSNCKIRGLEGVSFGEDVKDCSHYYDPRSNFGGKDGIDTSNTNMNVATNSNIDCFEDSPFAEDGNEYNHYDVNTLER</sequence>
<evidence type="ECO:0000313" key="8">
    <source>
        <dbReference type="EMBL" id="GFH61600.1"/>
    </source>
</evidence>
<feature type="compositionally biased region" description="Polar residues" evidence="5">
    <location>
        <begin position="365"/>
        <end position="380"/>
    </location>
</feature>
<feature type="transmembrane region" description="Helical" evidence="6">
    <location>
        <begin position="113"/>
        <end position="137"/>
    </location>
</feature>
<dbReference type="Proteomes" id="UP001054902">
    <property type="component" value="Unassembled WGS sequence"/>
</dbReference>
<evidence type="ECO:0000256" key="1">
    <source>
        <dbReference type="ARBA" id="ARBA00004141"/>
    </source>
</evidence>
<reference evidence="8 9" key="1">
    <citation type="journal article" date="2021" name="Sci. Rep.">
        <title>The genome of the diatom Chaetoceros tenuissimus carries an ancient integrated fragment of an extant virus.</title>
        <authorList>
            <person name="Hongo Y."/>
            <person name="Kimura K."/>
            <person name="Takaki Y."/>
            <person name="Yoshida Y."/>
            <person name="Baba S."/>
            <person name="Kobayashi G."/>
            <person name="Nagasaki K."/>
            <person name="Hano T."/>
            <person name="Tomaru Y."/>
        </authorList>
    </citation>
    <scope>NUCLEOTIDE SEQUENCE [LARGE SCALE GENOMIC DNA]</scope>
    <source>
        <strain evidence="8 9">NIES-3715</strain>
    </source>
</reference>
<feature type="transmembrane region" description="Helical" evidence="6">
    <location>
        <begin position="157"/>
        <end position="175"/>
    </location>
</feature>
<dbReference type="InterPro" id="IPR017452">
    <property type="entry name" value="GPCR_Rhodpsn_7TM"/>
</dbReference>
<dbReference type="GO" id="GO:0007189">
    <property type="term" value="P:adenylate cyclase-activating G protein-coupled receptor signaling pathway"/>
    <property type="evidence" value="ECO:0007669"/>
    <property type="project" value="TreeGrafter"/>
</dbReference>
<feature type="transmembrane region" description="Helical" evidence="6">
    <location>
        <begin position="20"/>
        <end position="45"/>
    </location>
</feature>
<dbReference type="GO" id="GO:0004930">
    <property type="term" value="F:G protein-coupled receptor activity"/>
    <property type="evidence" value="ECO:0007669"/>
    <property type="project" value="TreeGrafter"/>
</dbReference>
<feature type="transmembrane region" description="Helical" evidence="6">
    <location>
        <begin position="219"/>
        <end position="242"/>
    </location>
</feature>